<dbReference type="EMBL" id="BAAAOR010000033">
    <property type="protein sequence ID" value="GAA1538091.1"/>
    <property type="molecule type" value="Genomic_DNA"/>
</dbReference>
<evidence type="ECO:0000256" key="2">
    <source>
        <dbReference type="PROSITE-ProRule" id="PRU00335"/>
    </source>
</evidence>
<dbReference type="InterPro" id="IPR009057">
    <property type="entry name" value="Homeodomain-like_sf"/>
</dbReference>
<keyword evidence="1 2" id="KW-0238">DNA-binding</keyword>
<dbReference type="InterPro" id="IPR049513">
    <property type="entry name" value="TetR_C_40"/>
</dbReference>
<feature type="DNA-binding region" description="H-T-H motif" evidence="2">
    <location>
        <begin position="43"/>
        <end position="62"/>
    </location>
</feature>
<feature type="domain" description="HTH tetR-type" evidence="3">
    <location>
        <begin position="21"/>
        <end position="80"/>
    </location>
</feature>
<dbReference type="PROSITE" id="PS01081">
    <property type="entry name" value="HTH_TETR_1"/>
    <property type="match status" value="1"/>
</dbReference>
<sequence length="224" mass="24147">MIRGMPDTAPAAPTRIDRRKERTRAALLAAATGFLAEGSTTVSIQQITDAADVGFGSFYNHFESKEALFEAAVADVLDTYAALRDELVAGYDDPAEVFAVSFRMTGRLQRQVPAMVKVLLNEGVGILLHDRGLAPRAIHDIRESMTAGRFDIDNPQLALMAAGGALLGLLQLLDSDPSADADLLSDQMTSRLLRAFGMDRDEAERLCARPLPAVPDLEVDPTGH</sequence>
<dbReference type="InterPro" id="IPR050109">
    <property type="entry name" value="HTH-type_TetR-like_transc_reg"/>
</dbReference>
<proteinExistence type="predicted"/>
<accession>A0ABN2BF55</accession>
<dbReference type="PANTHER" id="PTHR30055">
    <property type="entry name" value="HTH-TYPE TRANSCRIPTIONAL REGULATOR RUTR"/>
    <property type="match status" value="1"/>
</dbReference>
<dbReference type="InterPro" id="IPR001647">
    <property type="entry name" value="HTH_TetR"/>
</dbReference>
<dbReference type="SUPFAM" id="SSF46689">
    <property type="entry name" value="Homeodomain-like"/>
    <property type="match status" value="1"/>
</dbReference>
<comment type="caution">
    <text evidence="4">The sequence shown here is derived from an EMBL/GenBank/DDBJ whole genome shotgun (WGS) entry which is preliminary data.</text>
</comment>
<gene>
    <name evidence="4" type="ORF">GCM10009788_45840</name>
</gene>
<dbReference type="Pfam" id="PF00440">
    <property type="entry name" value="TetR_N"/>
    <property type="match status" value="1"/>
</dbReference>
<dbReference type="InterPro" id="IPR023772">
    <property type="entry name" value="DNA-bd_HTH_TetR-type_CS"/>
</dbReference>
<evidence type="ECO:0000256" key="1">
    <source>
        <dbReference type="ARBA" id="ARBA00023125"/>
    </source>
</evidence>
<dbReference type="PROSITE" id="PS50977">
    <property type="entry name" value="HTH_TETR_2"/>
    <property type="match status" value="1"/>
</dbReference>
<reference evidence="4 5" key="1">
    <citation type="journal article" date="2019" name="Int. J. Syst. Evol. Microbiol.">
        <title>The Global Catalogue of Microorganisms (GCM) 10K type strain sequencing project: providing services to taxonomists for standard genome sequencing and annotation.</title>
        <authorList>
            <consortium name="The Broad Institute Genomics Platform"/>
            <consortium name="The Broad Institute Genome Sequencing Center for Infectious Disease"/>
            <person name="Wu L."/>
            <person name="Ma J."/>
        </authorList>
    </citation>
    <scope>NUCLEOTIDE SEQUENCE [LARGE SCALE GENOMIC DNA]</scope>
    <source>
        <strain evidence="4 5">JCM 14942</strain>
    </source>
</reference>
<evidence type="ECO:0000313" key="4">
    <source>
        <dbReference type="EMBL" id="GAA1538091.1"/>
    </source>
</evidence>
<keyword evidence="5" id="KW-1185">Reference proteome</keyword>
<dbReference type="PANTHER" id="PTHR30055:SF223">
    <property type="entry name" value="HTH-TYPE TRANSCRIPTIONAL REGULATOR UIDR"/>
    <property type="match status" value="1"/>
</dbReference>
<dbReference type="Pfam" id="PF21306">
    <property type="entry name" value="TetR_C_40"/>
    <property type="match status" value="1"/>
</dbReference>
<evidence type="ECO:0000259" key="3">
    <source>
        <dbReference type="PROSITE" id="PS50977"/>
    </source>
</evidence>
<name>A0ABN2BF55_9ACTN</name>
<protein>
    <submittedName>
        <fullName evidence="4">TetR/AcrR family transcriptional regulator</fullName>
    </submittedName>
</protein>
<evidence type="ECO:0000313" key="5">
    <source>
        <dbReference type="Proteomes" id="UP001500842"/>
    </source>
</evidence>
<organism evidence="4 5">
    <name type="scientific">Nocardioides humi</name>
    <dbReference type="NCBI Taxonomy" id="449461"/>
    <lineage>
        <taxon>Bacteria</taxon>
        <taxon>Bacillati</taxon>
        <taxon>Actinomycetota</taxon>
        <taxon>Actinomycetes</taxon>
        <taxon>Propionibacteriales</taxon>
        <taxon>Nocardioidaceae</taxon>
        <taxon>Nocardioides</taxon>
    </lineage>
</organism>
<dbReference type="Proteomes" id="UP001500842">
    <property type="component" value="Unassembled WGS sequence"/>
</dbReference>
<dbReference type="Gene3D" id="1.10.357.10">
    <property type="entry name" value="Tetracycline Repressor, domain 2"/>
    <property type="match status" value="1"/>
</dbReference>